<accession>A0A2M4CFK4</accession>
<feature type="chain" id="PRO_5014604346" evidence="1">
    <location>
        <begin position="20"/>
        <end position="66"/>
    </location>
</feature>
<name>A0A2M4CFK4_9DIPT</name>
<evidence type="ECO:0000256" key="1">
    <source>
        <dbReference type="SAM" id="SignalP"/>
    </source>
</evidence>
<feature type="signal peptide" evidence="1">
    <location>
        <begin position="1"/>
        <end position="19"/>
    </location>
</feature>
<proteinExistence type="predicted"/>
<reference evidence="2" key="1">
    <citation type="submission" date="2018-01" db="EMBL/GenBank/DDBJ databases">
        <title>An insight into the sialome of Amazonian anophelines.</title>
        <authorList>
            <person name="Ribeiro J.M."/>
            <person name="Scarpassa V."/>
            <person name="Calvo E."/>
        </authorList>
    </citation>
    <scope>NUCLEOTIDE SEQUENCE</scope>
    <source>
        <tissue evidence="2">Salivary glands</tissue>
    </source>
</reference>
<dbReference type="AlphaFoldDB" id="A0A2M4CFK4"/>
<organism evidence="2">
    <name type="scientific">Anopheles marajoara</name>
    <dbReference type="NCBI Taxonomy" id="58244"/>
    <lineage>
        <taxon>Eukaryota</taxon>
        <taxon>Metazoa</taxon>
        <taxon>Ecdysozoa</taxon>
        <taxon>Arthropoda</taxon>
        <taxon>Hexapoda</taxon>
        <taxon>Insecta</taxon>
        <taxon>Pterygota</taxon>
        <taxon>Neoptera</taxon>
        <taxon>Endopterygota</taxon>
        <taxon>Diptera</taxon>
        <taxon>Nematocera</taxon>
        <taxon>Culicoidea</taxon>
        <taxon>Culicidae</taxon>
        <taxon>Anophelinae</taxon>
        <taxon>Anopheles</taxon>
    </lineage>
</organism>
<sequence length="66" mass="7380">MHFLCFLLTISWAIKPSATLFVVAMLSRHTLDEDGRSENEIVKRFWGSSGTSLSMAVIHLLVGKMV</sequence>
<dbReference type="EMBL" id="GGFJ01014979">
    <property type="protein sequence ID" value="MBW64120.1"/>
    <property type="molecule type" value="Transcribed_RNA"/>
</dbReference>
<protein>
    <submittedName>
        <fullName evidence="2">Putative secreted protein</fullName>
    </submittedName>
</protein>
<keyword evidence="1" id="KW-0732">Signal</keyword>
<evidence type="ECO:0000313" key="2">
    <source>
        <dbReference type="EMBL" id="MBW64120.1"/>
    </source>
</evidence>